<protein>
    <recommendedName>
        <fullName evidence="3">Tyr recombinase domain-containing protein</fullName>
    </recommendedName>
</protein>
<reference evidence="1 2" key="1">
    <citation type="journal article" date="2019" name="Int. J. Syst. Evol. Microbiol.">
        <title>The Global Catalogue of Microorganisms (GCM) 10K type strain sequencing project: providing services to taxonomists for standard genome sequencing and annotation.</title>
        <authorList>
            <consortium name="The Broad Institute Genomics Platform"/>
            <consortium name="The Broad Institute Genome Sequencing Center for Infectious Disease"/>
            <person name="Wu L."/>
            <person name="Ma J."/>
        </authorList>
    </citation>
    <scope>NUCLEOTIDE SEQUENCE [LARGE SCALE GENOMIC DNA]</scope>
    <source>
        <strain evidence="1 2">JCM 16009</strain>
    </source>
</reference>
<evidence type="ECO:0008006" key="3">
    <source>
        <dbReference type="Google" id="ProtNLM"/>
    </source>
</evidence>
<evidence type="ECO:0000313" key="2">
    <source>
        <dbReference type="Proteomes" id="UP001500449"/>
    </source>
</evidence>
<keyword evidence="2" id="KW-1185">Reference proteome</keyword>
<organism evidence="1 2">
    <name type="scientific">Pseudonocardia ailaonensis</name>
    <dbReference type="NCBI Taxonomy" id="367279"/>
    <lineage>
        <taxon>Bacteria</taxon>
        <taxon>Bacillati</taxon>
        <taxon>Actinomycetota</taxon>
        <taxon>Actinomycetes</taxon>
        <taxon>Pseudonocardiales</taxon>
        <taxon>Pseudonocardiaceae</taxon>
        <taxon>Pseudonocardia</taxon>
    </lineage>
</organism>
<gene>
    <name evidence="1" type="ORF">GCM10009836_45480</name>
</gene>
<proteinExistence type="predicted"/>
<comment type="caution">
    <text evidence="1">The sequence shown here is derived from an EMBL/GenBank/DDBJ whole genome shotgun (WGS) entry which is preliminary data.</text>
</comment>
<dbReference type="EMBL" id="BAAAQK010000018">
    <property type="protein sequence ID" value="GAA1860232.1"/>
    <property type="molecule type" value="Genomic_DNA"/>
</dbReference>
<dbReference type="Proteomes" id="UP001500449">
    <property type="component" value="Unassembled WGS sequence"/>
</dbReference>
<evidence type="ECO:0000313" key="1">
    <source>
        <dbReference type="EMBL" id="GAA1860232.1"/>
    </source>
</evidence>
<accession>A0ABN2NAM9</accession>
<name>A0ABN2NAM9_9PSEU</name>
<sequence>MPKRYQALVYGVGLALRHGEALALELQHVDFLRREVRVEQQLTVLVQPATTSFQHQNAVPSRLRSVPHPT</sequence>